<reference evidence="1 2" key="1">
    <citation type="submission" date="2014-04" db="EMBL/GenBank/DDBJ databases">
        <authorList>
            <consortium name="DOE Joint Genome Institute"/>
            <person name="Kuo A."/>
            <person name="Kohler A."/>
            <person name="Costa M.D."/>
            <person name="Nagy L.G."/>
            <person name="Floudas D."/>
            <person name="Copeland A."/>
            <person name="Barry K.W."/>
            <person name="Cichocki N."/>
            <person name="Veneault-Fourrey C."/>
            <person name="LaButti K."/>
            <person name="Lindquist E.A."/>
            <person name="Lipzen A."/>
            <person name="Lundell T."/>
            <person name="Morin E."/>
            <person name="Murat C."/>
            <person name="Sun H."/>
            <person name="Tunlid A."/>
            <person name="Henrissat B."/>
            <person name="Grigoriev I.V."/>
            <person name="Hibbett D.S."/>
            <person name="Martin F."/>
            <person name="Nordberg H.P."/>
            <person name="Cantor M.N."/>
            <person name="Hua S.X."/>
        </authorList>
    </citation>
    <scope>NUCLEOTIDE SEQUENCE [LARGE SCALE GENOMIC DNA]</scope>
    <source>
        <strain evidence="1 2">Marx 270</strain>
    </source>
</reference>
<dbReference type="Proteomes" id="UP000054217">
    <property type="component" value="Unassembled WGS sequence"/>
</dbReference>
<evidence type="ECO:0000313" key="1">
    <source>
        <dbReference type="EMBL" id="KIO03893.1"/>
    </source>
</evidence>
<dbReference type="AlphaFoldDB" id="A0A0C3J4A7"/>
<reference evidence="2" key="2">
    <citation type="submission" date="2015-01" db="EMBL/GenBank/DDBJ databases">
        <title>Evolutionary Origins and Diversification of the Mycorrhizal Mutualists.</title>
        <authorList>
            <consortium name="DOE Joint Genome Institute"/>
            <consortium name="Mycorrhizal Genomics Consortium"/>
            <person name="Kohler A."/>
            <person name="Kuo A."/>
            <person name="Nagy L.G."/>
            <person name="Floudas D."/>
            <person name="Copeland A."/>
            <person name="Barry K.W."/>
            <person name="Cichocki N."/>
            <person name="Veneault-Fourrey C."/>
            <person name="LaButti K."/>
            <person name="Lindquist E.A."/>
            <person name="Lipzen A."/>
            <person name="Lundell T."/>
            <person name="Morin E."/>
            <person name="Murat C."/>
            <person name="Riley R."/>
            <person name="Ohm R."/>
            <person name="Sun H."/>
            <person name="Tunlid A."/>
            <person name="Henrissat B."/>
            <person name="Grigoriev I.V."/>
            <person name="Hibbett D.S."/>
            <person name="Martin F."/>
        </authorList>
    </citation>
    <scope>NUCLEOTIDE SEQUENCE [LARGE SCALE GENOMIC DNA]</scope>
    <source>
        <strain evidence="2">Marx 270</strain>
    </source>
</reference>
<dbReference type="InParanoid" id="A0A0C3J4A7"/>
<gene>
    <name evidence="1" type="ORF">M404DRAFT_26853</name>
</gene>
<dbReference type="HOGENOM" id="CLU_1511189_0_0_1"/>
<protein>
    <submittedName>
        <fullName evidence="1">Uncharacterized protein</fullName>
    </submittedName>
</protein>
<dbReference type="EMBL" id="KN831974">
    <property type="protein sequence ID" value="KIO03893.1"/>
    <property type="molecule type" value="Genomic_DNA"/>
</dbReference>
<name>A0A0C3J4A7_PISTI</name>
<accession>A0A0C3J4A7</accession>
<sequence length="178" mass="21001">MSHTRSVIRYQLGVRLSHIDPFLDDSWDSEKDFRRYDLYPPSRKGIFWSTLSIRDSTTALYHRYRGRMVSAPYREGVTLPLYGKLCIRCRSQKQLYHDMRILWADRHRRLAVGLSKLWVGLLIFQAGCSIAARWCPRLWDYQLERLLLANLIFDVLPISYESSLDIALNHGDEERHDG</sequence>
<organism evidence="1 2">
    <name type="scientific">Pisolithus tinctorius Marx 270</name>
    <dbReference type="NCBI Taxonomy" id="870435"/>
    <lineage>
        <taxon>Eukaryota</taxon>
        <taxon>Fungi</taxon>
        <taxon>Dikarya</taxon>
        <taxon>Basidiomycota</taxon>
        <taxon>Agaricomycotina</taxon>
        <taxon>Agaricomycetes</taxon>
        <taxon>Agaricomycetidae</taxon>
        <taxon>Boletales</taxon>
        <taxon>Sclerodermatineae</taxon>
        <taxon>Pisolithaceae</taxon>
        <taxon>Pisolithus</taxon>
    </lineage>
</organism>
<keyword evidence="2" id="KW-1185">Reference proteome</keyword>
<proteinExistence type="predicted"/>
<evidence type="ECO:0000313" key="2">
    <source>
        <dbReference type="Proteomes" id="UP000054217"/>
    </source>
</evidence>